<proteinExistence type="predicted"/>
<protein>
    <submittedName>
        <fullName evidence="1">Uncharacterized protein</fullName>
    </submittedName>
</protein>
<dbReference type="EMBL" id="QURN01000006">
    <property type="protein sequence ID" value="RFC67897.1"/>
    <property type="molecule type" value="Genomic_DNA"/>
</dbReference>
<reference evidence="2" key="1">
    <citation type="submission" date="2018-08" db="EMBL/GenBank/DDBJ databases">
        <authorList>
            <person name="Im W.T."/>
        </authorList>
    </citation>
    <scope>NUCLEOTIDE SEQUENCE [LARGE SCALE GENOMIC DNA]</scope>
    <source>
        <strain evidence="2">LA-28</strain>
    </source>
</reference>
<keyword evidence="2" id="KW-1185">Reference proteome</keyword>
<sequence length="134" mass="15287">MKRGLELSAQQLFALVYSLKGKSLRASWDQRKHIAIELPLEKDTVPSTVTEKISTELMKATHAYLGEEAVSVMQSISYRSDEPETLAQIQEALDRLELDRREQGDGELWQVVADHLGLNWLSHYRLTPVSNMLH</sequence>
<name>A0A371XF86_9HYPH</name>
<accession>A0A371XF86</accession>
<evidence type="ECO:0000313" key="2">
    <source>
        <dbReference type="Proteomes" id="UP000262379"/>
    </source>
</evidence>
<comment type="caution">
    <text evidence="1">The sequence shown here is derived from an EMBL/GenBank/DDBJ whole genome shotgun (WGS) entry which is preliminary data.</text>
</comment>
<dbReference type="Proteomes" id="UP000262379">
    <property type="component" value="Unassembled WGS sequence"/>
</dbReference>
<dbReference type="RefSeq" id="WP_116623733.1">
    <property type="nucleotide sequence ID" value="NZ_QURN01000006.1"/>
</dbReference>
<dbReference type="AlphaFoldDB" id="A0A371XF86"/>
<gene>
    <name evidence="1" type="ORF">DY251_09965</name>
</gene>
<evidence type="ECO:0000313" key="1">
    <source>
        <dbReference type="EMBL" id="RFC67897.1"/>
    </source>
</evidence>
<organism evidence="1 2">
    <name type="scientific">Mesorhizobium denitrificans</name>
    <dbReference type="NCBI Taxonomy" id="2294114"/>
    <lineage>
        <taxon>Bacteria</taxon>
        <taxon>Pseudomonadati</taxon>
        <taxon>Pseudomonadota</taxon>
        <taxon>Alphaproteobacteria</taxon>
        <taxon>Hyphomicrobiales</taxon>
        <taxon>Phyllobacteriaceae</taxon>
        <taxon>Mesorhizobium</taxon>
    </lineage>
</organism>